<proteinExistence type="predicted"/>
<gene>
    <name evidence="1" type="ORF">V2H45_25140</name>
</gene>
<dbReference type="Proteomes" id="UP001333818">
    <property type="component" value="Unassembled WGS sequence"/>
</dbReference>
<accession>A0AAW9PZV0</accession>
<reference evidence="1" key="1">
    <citation type="submission" date="2024-01" db="EMBL/GenBank/DDBJ databases">
        <title>Bank of Algae and Cyanobacteria of the Azores (BACA) strain genomes.</title>
        <authorList>
            <person name="Luz R."/>
            <person name="Cordeiro R."/>
            <person name="Fonseca A."/>
            <person name="Goncalves V."/>
        </authorList>
    </citation>
    <scope>NUCLEOTIDE SEQUENCE</scope>
    <source>
        <strain evidence="1">BACA0141</strain>
    </source>
</reference>
<evidence type="ECO:0000313" key="2">
    <source>
        <dbReference type="Proteomes" id="UP001333818"/>
    </source>
</evidence>
<sequence length="78" mass="8939">MQISFIPDSFLAGIKLAIQNCLQAIASSFSNSNEIKVWSKTDWHGNTYWCVYDPKTGQTARFGSEIEVMAWIESHYYL</sequence>
<evidence type="ECO:0000313" key="1">
    <source>
        <dbReference type="EMBL" id="MEE3720027.1"/>
    </source>
</evidence>
<dbReference type="AlphaFoldDB" id="A0AAW9PZV0"/>
<name>A0AAW9PZV0_9CYAN</name>
<protein>
    <submittedName>
        <fullName evidence="1">Uncharacterized protein</fullName>
    </submittedName>
</protein>
<dbReference type="EMBL" id="JAZBJZ010000211">
    <property type="protein sequence ID" value="MEE3720027.1"/>
    <property type="molecule type" value="Genomic_DNA"/>
</dbReference>
<comment type="caution">
    <text evidence="1">The sequence shown here is derived from an EMBL/GenBank/DDBJ whole genome shotgun (WGS) entry which is preliminary data.</text>
</comment>
<dbReference type="RefSeq" id="WP_330486467.1">
    <property type="nucleotide sequence ID" value="NZ_JAZBJZ010000211.1"/>
</dbReference>
<organism evidence="1 2">
    <name type="scientific">Tumidithrix elongata BACA0141</name>
    <dbReference type="NCBI Taxonomy" id="2716417"/>
    <lineage>
        <taxon>Bacteria</taxon>
        <taxon>Bacillati</taxon>
        <taxon>Cyanobacteriota</taxon>
        <taxon>Cyanophyceae</taxon>
        <taxon>Pseudanabaenales</taxon>
        <taxon>Pseudanabaenaceae</taxon>
        <taxon>Tumidithrix</taxon>
        <taxon>Tumidithrix elongata</taxon>
    </lineage>
</organism>
<keyword evidence="2" id="KW-1185">Reference proteome</keyword>